<name>U4KM94_9MOLU</name>
<dbReference type="PANTHER" id="PTHR36844:SF1">
    <property type="entry name" value="PROTEASE PRSW"/>
    <property type="match status" value="1"/>
</dbReference>
<dbReference type="HOGENOM" id="CLU_747269_0_0_14"/>
<evidence type="ECO:0000313" key="3">
    <source>
        <dbReference type="Proteomes" id="UP000032737"/>
    </source>
</evidence>
<feature type="transmembrane region" description="Helical" evidence="1">
    <location>
        <begin position="140"/>
        <end position="158"/>
    </location>
</feature>
<dbReference type="KEGG" id="abra:BN85301490"/>
<dbReference type="InterPro" id="IPR026898">
    <property type="entry name" value="PrsW"/>
</dbReference>
<reference evidence="2 3" key="1">
    <citation type="journal article" date="2013" name="J. Mol. Microbiol. Biotechnol.">
        <title>Analysis of the Complete Genomes of Acholeplasma brassicae , A. palmae and A. laidlawii and Their Comparison to the Obligate Parasites from ' Candidatus Phytoplasma'.</title>
        <authorList>
            <person name="Kube M."/>
            <person name="Siewert C."/>
            <person name="Migdoll A.M."/>
            <person name="Duduk B."/>
            <person name="Holz S."/>
            <person name="Rabus R."/>
            <person name="Seemuller E."/>
            <person name="Mitrovic J."/>
            <person name="Muller I."/>
            <person name="Buttner C."/>
            <person name="Reinhardt R."/>
        </authorList>
    </citation>
    <scope>NUCLEOTIDE SEQUENCE [LARGE SCALE GENOMIC DNA]</scope>
    <source>
        <strain evidence="3">0502</strain>
    </source>
</reference>
<dbReference type="GO" id="GO:0008233">
    <property type="term" value="F:peptidase activity"/>
    <property type="evidence" value="ECO:0007669"/>
    <property type="project" value="InterPro"/>
</dbReference>
<sequence length="370" mass="41937">MAHLGYDFDLLKEVLGLEETVLSKYLTGRTYPKELSYQTFLMYLELDVQDYGFRVASSEKRFETSKLFRIKKERIKPLVKSGYQLFLSLFKKSEISTKDVFLSYQIEKDVIIEPVLFKRVLYGLLTLSILNVILSNLLVLTPLLISSIVPLVFLVYLYELEKKDLGLIHLLLITLLGGILSIGLTHLIRELTGYPAGLTGDVVTGLVEEGAKLLVVFGLLKYFKIKHVYQALLIGFAVGAGFDILETAEYGLNALFSDNGSYRQMIETLLLRSVFALGIGHHFWTMTLAVILHNAKKFEVIEFKALIQPPVIFAYVFVSLFHALWNSGILGLFYLLQLVVGFVLFVLVVDNVRAHIKPKEIKEEVSHYVS</sequence>
<keyword evidence="1" id="KW-0812">Transmembrane</keyword>
<dbReference type="STRING" id="61635.BN85301490"/>
<feature type="transmembrane region" description="Helical" evidence="1">
    <location>
        <begin position="331"/>
        <end position="349"/>
    </location>
</feature>
<dbReference type="Proteomes" id="UP000032737">
    <property type="component" value="Chromosome"/>
</dbReference>
<dbReference type="Pfam" id="PF13367">
    <property type="entry name" value="PrsW-protease"/>
    <property type="match status" value="1"/>
</dbReference>
<evidence type="ECO:0000313" key="2">
    <source>
        <dbReference type="EMBL" id="CCV65170.1"/>
    </source>
</evidence>
<feature type="transmembrane region" description="Helical" evidence="1">
    <location>
        <begin position="305"/>
        <end position="325"/>
    </location>
</feature>
<dbReference type="AlphaFoldDB" id="U4KM94"/>
<evidence type="ECO:0000256" key="1">
    <source>
        <dbReference type="SAM" id="Phobius"/>
    </source>
</evidence>
<keyword evidence="1" id="KW-1133">Transmembrane helix</keyword>
<feature type="transmembrane region" description="Helical" evidence="1">
    <location>
        <begin position="165"/>
        <end position="188"/>
    </location>
</feature>
<keyword evidence="1" id="KW-0472">Membrane</keyword>
<gene>
    <name evidence="2" type="ORF">BN85301490</name>
</gene>
<feature type="transmembrane region" description="Helical" evidence="1">
    <location>
        <begin position="269"/>
        <end position="293"/>
    </location>
</feature>
<evidence type="ECO:0008006" key="4">
    <source>
        <dbReference type="Google" id="ProtNLM"/>
    </source>
</evidence>
<protein>
    <recommendedName>
        <fullName evidence="4">PrsW family intramembrane metalloprotease</fullName>
    </recommendedName>
</protein>
<organism evidence="2 3">
    <name type="scientific">Acholeplasma brassicae</name>
    <dbReference type="NCBI Taxonomy" id="61635"/>
    <lineage>
        <taxon>Bacteria</taxon>
        <taxon>Bacillati</taxon>
        <taxon>Mycoplasmatota</taxon>
        <taxon>Mollicutes</taxon>
        <taxon>Acholeplasmatales</taxon>
        <taxon>Acholeplasmataceae</taxon>
        <taxon>Acholeplasma</taxon>
    </lineage>
</organism>
<dbReference type="EMBL" id="FO681348">
    <property type="protein sequence ID" value="CCV65170.1"/>
    <property type="molecule type" value="Genomic_DNA"/>
</dbReference>
<dbReference type="PANTHER" id="PTHR36844">
    <property type="entry name" value="PROTEASE PRSW"/>
    <property type="match status" value="1"/>
</dbReference>
<keyword evidence="3" id="KW-1185">Reference proteome</keyword>
<proteinExistence type="predicted"/>
<accession>U4KM94</accession>